<keyword evidence="2" id="KW-0540">Nuclease</keyword>
<reference evidence="3" key="1">
    <citation type="journal article" date="2019" name="Int. J. Syst. Evol. Microbiol.">
        <title>The Global Catalogue of Microorganisms (GCM) 10K type strain sequencing project: providing services to taxonomists for standard genome sequencing and annotation.</title>
        <authorList>
            <consortium name="The Broad Institute Genomics Platform"/>
            <consortium name="The Broad Institute Genome Sequencing Center for Infectious Disease"/>
            <person name="Wu L."/>
            <person name="Ma J."/>
        </authorList>
    </citation>
    <scope>NUCLEOTIDE SEQUENCE [LARGE SCALE GENOMIC DNA]</scope>
    <source>
        <strain evidence="3">JCM 9371</strain>
    </source>
</reference>
<accession>A0ABW2Y2R4</accession>
<dbReference type="Pfam" id="PF05685">
    <property type="entry name" value="Uma2"/>
    <property type="match status" value="1"/>
</dbReference>
<keyword evidence="3" id="KW-1185">Reference proteome</keyword>
<name>A0ABW2Y2R4_9ACTN</name>
<dbReference type="InterPro" id="IPR011335">
    <property type="entry name" value="Restrct_endonuc-II-like"/>
</dbReference>
<proteinExistence type="predicted"/>
<evidence type="ECO:0000313" key="3">
    <source>
        <dbReference type="Proteomes" id="UP001597063"/>
    </source>
</evidence>
<dbReference type="RefSeq" id="WP_131758730.1">
    <property type="nucleotide sequence ID" value="NZ_CAACUY010000058.1"/>
</dbReference>
<protein>
    <submittedName>
        <fullName evidence="2">Uma2 family endonuclease</fullName>
    </submittedName>
</protein>
<feature type="domain" description="Putative restriction endonuclease" evidence="1">
    <location>
        <begin position="21"/>
        <end position="178"/>
    </location>
</feature>
<sequence>MAALPDDHWLLGVRPQPVTAEEYDALPEEICRMIEVVDGQVVFCAAPTREHQRAVRRLAELLERHARSAAQHGHGWFEVDFDLDLRLQDVPLVNRRPDVALYRCPERGQRLRADQAFLVVEVVSPGSETSDTADKLAEYARAAIPSYWIVRLDGTGVSQVERYQLDRAARLYKHVNTLMREEGGLPEVGSPIPIVIDWAELEY</sequence>
<keyword evidence="2" id="KW-0378">Hydrolase</keyword>
<dbReference type="PANTHER" id="PTHR35400:SF3">
    <property type="entry name" value="SLL1072 PROTEIN"/>
    <property type="match status" value="1"/>
</dbReference>
<dbReference type="PANTHER" id="PTHR35400">
    <property type="entry name" value="SLR1083 PROTEIN"/>
    <property type="match status" value="1"/>
</dbReference>
<dbReference type="CDD" id="cd06260">
    <property type="entry name" value="DUF820-like"/>
    <property type="match status" value="1"/>
</dbReference>
<gene>
    <name evidence="2" type="ORF">ACFQZM_42145</name>
</gene>
<keyword evidence="2" id="KW-0255">Endonuclease</keyword>
<dbReference type="Proteomes" id="UP001597063">
    <property type="component" value="Unassembled WGS sequence"/>
</dbReference>
<dbReference type="SUPFAM" id="SSF52980">
    <property type="entry name" value="Restriction endonuclease-like"/>
    <property type="match status" value="1"/>
</dbReference>
<evidence type="ECO:0000259" key="1">
    <source>
        <dbReference type="Pfam" id="PF05685"/>
    </source>
</evidence>
<dbReference type="GO" id="GO:0004519">
    <property type="term" value="F:endonuclease activity"/>
    <property type="evidence" value="ECO:0007669"/>
    <property type="project" value="UniProtKB-KW"/>
</dbReference>
<comment type="caution">
    <text evidence="2">The sequence shown here is derived from an EMBL/GenBank/DDBJ whole genome shotgun (WGS) entry which is preliminary data.</text>
</comment>
<dbReference type="InterPro" id="IPR008538">
    <property type="entry name" value="Uma2"/>
</dbReference>
<dbReference type="InterPro" id="IPR012296">
    <property type="entry name" value="Nuclease_put_TT1808"/>
</dbReference>
<dbReference type="Gene3D" id="3.90.1570.10">
    <property type="entry name" value="tt1808, chain A"/>
    <property type="match status" value="1"/>
</dbReference>
<evidence type="ECO:0000313" key="2">
    <source>
        <dbReference type="EMBL" id="MFD0691155.1"/>
    </source>
</evidence>
<organism evidence="2 3">
    <name type="scientific">Actinomadura fibrosa</name>
    <dbReference type="NCBI Taxonomy" id="111802"/>
    <lineage>
        <taxon>Bacteria</taxon>
        <taxon>Bacillati</taxon>
        <taxon>Actinomycetota</taxon>
        <taxon>Actinomycetes</taxon>
        <taxon>Streptosporangiales</taxon>
        <taxon>Thermomonosporaceae</taxon>
        <taxon>Actinomadura</taxon>
    </lineage>
</organism>
<dbReference type="EMBL" id="JBHTGP010000027">
    <property type="protein sequence ID" value="MFD0691155.1"/>
    <property type="molecule type" value="Genomic_DNA"/>
</dbReference>